<evidence type="ECO:0000313" key="8">
    <source>
        <dbReference type="Proteomes" id="UP000182229"/>
    </source>
</evidence>
<dbReference type="InterPro" id="IPR058031">
    <property type="entry name" value="AAA_lid_NorR"/>
</dbReference>
<dbReference type="InterPro" id="IPR025944">
    <property type="entry name" value="Sigma_54_int_dom_CS"/>
</dbReference>
<dbReference type="Pfam" id="PF25601">
    <property type="entry name" value="AAA_lid_14"/>
    <property type="match status" value="1"/>
</dbReference>
<accession>A0A1L9B7L8</accession>
<feature type="domain" description="Sigma-54 factor interaction" evidence="6">
    <location>
        <begin position="181"/>
        <end position="414"/>
    </location>
</feature>
<dbReference type="InterPro" id="IPR003593">
    <property type="entry name" value="AAA+_ATPase"/>
</dbReference>
<dbReference type="Proteomes" id="UP000182229">
    <property type="component" value="Unassembled WGS sequence"/>
</dbReference>
<dbReference type="PROSITE" id="PS00676">
    <property type="entry name" value="SIGMA54_INTERACT_2"/>
    <property type="match status" value="1"/>
</dbReference>
<organism evidence="7 8">
    <name type="scientific">Cystobacter ferrugineus</name>
    <dbReference type="NCBI Taxonomy" id="83449"/>
    <lineage>
        <taxon>Bacteria</taxon>
        <taxon>Pseudomonadati</taxon>
        <taxon>Myxococcota</taxon>
        <taxon>Myxococcia</taxon>
        <taxon>Myxococcales</taxon>
        <taxon>Cystobacterineae</taxon>
        <taxon>Archangiaceae</taxon>
        <taxon>Cystobacter</taxon>
    </lineage>
</organism>
<evidence type="ECO:0000256" key="2">
    <source>
        <dbReference type="ARBA" id="ARBA00022840"/>
    </source>
</evidence>
<evidence type="ECO:0000256" key="5">
    <source>
        <dbReference type="ARBA" id="ARBA00023163"/>
    </source>
</evidence>
<proteinExistence type="predicted"/>
<sequence length="501" mass="55520">MRKVLVAWVGKTDLRAPTESEVVGAGPIAQALDARAFDEVFVLSDYEERVITPYVKWLRTRTKTRIEVVHERLSGPTEFGEIYEAAVRGVQRALGERPRDVALAFHLSPGTPAMAAVWILLGKTRFPAELIESSRDHGVRTASVPFDIFADFIPDLLRRPDEDLGRLSAGLPPESPEFTSIIHQSHVMKRVVAKARRAAPRSVPVLLEGESGTGKELLARAIHRSSTRRDKEFIAVNCGAIPSDLVESQLFGYEKGAFTGATKQQQGMFEAAHGGTLFLDEVGELPGPAQVKLLRVLQEGELVRVGATKPLRVDVRIIAATNRTLAREIAEGRFREDLFYRLAVAVLHLPPLRERPGDLNLLIDHLLDQINRESAAEPGYKRKNLSVGARNLLLSHSWPGNIRELVNTLRRAAIWSDGDTIRSEDVREALLPVGHERSSDILNRPLGDGLNLPELLASVARHYLRRALDQAHGNKTQAAQLVGLPSYQTLSNWLQRYGVES</sequence>
<name>A0A1L9B7L8_9BACT</name>
<dbReference type="InterPro" id="IPR009057">
    <property type="entry name" value="Homeodomain-like_sf"/>
</dbReference>
<dbReference type="InterPro" id="IPR025943">
    <property type="entry name" value="Sigma_54_int_dom_ATP-bd_2"/>
</dbReference>
<keyword evidence="3" id="KW-0805">Transcription regulation</keyword>
<dbReference type="Gene3D" id="1.10.10.60">
    <property type="entry name" value="Homeodomain-like"/>
    <property type="match status" value="1"/>
</dbReference>
<dbReference type="FunFam" id="3.40.50.300:FF:000006">
    <property type="entry name" value="DNA-binding transcriptional regulator NtrC"/>
    <property type="match status" value="1"/>
</dbReference>
<dbReference type="SMART" id="SM00382">
    <property type="entry name" value="AAA"/>
    <property type="match status" value="1"/>
</dbReference>
<reference evidence="7 8" key="2">
    <citation type="submission" date="2016-12" db="EMBL/GenBank/DDBJ databases">
        <title>Draft Genome Sequence of Cystobacter ferrugineus Strain Cbfe23.</title>
        <authorList>
            <person name="Akbar S."/>
            <person name="Dowd S.E."/>
            <person name="Stevens D.C."/>
        </authorList>
    </citation>
    <scope>NUCLEOTIDE SEQUENCE [LARGE SCALE GENOMIC DNA]</scope>
    <source>
        <strain evidence="7 8">Cbfe23</strain>
    </source>
</reference>
<evidence type="ECO:0000256" key="1">
    <source>
        <dbReference type="ARBA" id="ARBA00022741"/>
    </source>
</evidence>
<dbReference type="RefSeq" id="WP_071900752.1">
    <property type="nucleotide sequence ID" value="NZ_MPIN01000006.1"/>
</dbReference>
<keyword evidence="5" id="KW-0804">Transcription</keyword>
<dbReference type="AlphaFoldDB" id="A0A1L9B7L8"/>
<dbReference type="GO" id="GO:0005524">
    <property type="term" value="F:ATP binding"/>
    <property type="evidence" value="ECO:0007669"/>
    <property type="project" value="UniProtKB-KW"/>
</dbReference>
<keyword evidence="4" id="KW-0238">DNA-binding</keyword>
<dbReference type="InterPro" id="IPR027417">
    <property type="entry name" value="P-loop_NTPase"/>
</dbReference>
<dbReference type="Pfam" id="PF00158">
    <property type="entry name" value="Sigma54_activat"/>
    <property type="match status" value="1"/>
</dbReference>
<dbReference type="OrthoDB" id="236556at2"/>
<dbReference type="Gene3D" id="3.40.50.300">
    <property type="entry name" value="P-loop containing nucleotide triphosphate hydrolases"/>
    <property type="match status" value="1"/>
</dbReference>
<dbReference type="PROSITE" id="PS00675">
    <property type="entry name" value="SIGMA54_INTERACT_1"/>
    <property type="match status" value="1"/>
</dbReference>
<dbReference type="PROSITE" id="PS50045">
    <property type="entry name" value="SIGMA54_INTERACT_4"/>
    <property type="match status" value="1"/>
</dbReference>
<reference evidence="8" key="1">
    <citation type="submission" date="2016-11" db="EMBL/GenBank/DDBJ databases">
        <authorList>
            <person name="Shukria A."/>
            <person name="Stevens D.C."/>
        </authorList>
    </citation>
    <scope>NUCLEOTIDE SEQUENCE [LARGE SCALE GENOMIC DNA]</scope>
    <source>
        <strain evidence="8">Cbfe23</strain>
    </source>
</reference>
<dbReference type="GO" id="GO:0003677">
    <property type="term" value="F:DNA binding"/>
    <property type="evidence" value="ECO:0007669"/>
    <property type="project" value="UniProtKB-KW"/>
</dbReference>
<keyword evidence="2" id="KW-0067">ATP-binding</keyword>
<dbReference type="InterPro" id="IPR025662">
    <property type="entry name" value="Sigma_54_int_dom_ATP-bd_1"/>
</dbReference>
<dbReference type="PROSITE" id="PS00688">
    <property type="entry name" value="SIGMA54_INTERACT_3"/>
    <property type="match status" value="1"/>
</dbReference>
<dbReference type="PANTHER" id="PTHR32071">
    <property type="entry name" value="TRANSCRIPTIONAL REGULATORY PROTEIN"/>
    <property type="match status" value="1"/>
</dbReference>
<keyword evidence="1" id="KW-0547">Nucleotide-binding</keyword>
<dbReference type="STRING" id="83449.BON30_24185"/>
<gene>
    <name evidence="7" type="ORF">BON30_24185</name>
</gene>
<dbReference type="SUPFAM" id="SSF46689">
    <property type="entry name" value="Homeodomain-like"/>
    <property type="match status" value="1"/>
</dbReference>
<dbReference type="EMBL" id="MPIN01000006">
    <property type="protein sequence ID" value="OJH38245.1"/>
    <property type="molecule type" value="Genomic_DNA"/>
</dbReference>
<evidence type="ECO:0000259" key="6">
    <source>
        <dbReference type="PROSITE" id="PS50045"/>
    </source>
</evidence>
<keyword evidence="8" id="KW-1185">Reference proteome</keyword>
<evidence type="ECO:0000256" key="3">
    <source>
        <dbReference type="ARBA" id="ARBA00023015"/>
    </source>
</evidence>
<dbReference type="Gene3D" id="1.10.8.60">
    <property type="match status" value="1"/>
</dbReference>
<dbReference type="InterPro" id="IPR002078">
    <property type="entry name" value="Sigma_54_int"/>
</dbReference>
<evidence type="ECO:0000256" key="4">
    <source>
        <dbReference type="ARBA" id="ARBA00023125"/>
    </source>
</evidence>
<protein>
    <submittedName>
        <fullName evidence="7">AAA family ATPase</fullName>
    </submittedName>
</protein>
<evidence type="ECO:0000313" key="7">
    <source>
        <dbReference type="EMBL" id="OJH38245.1"/>
    </source>
</evidence>
<dbReference type="CDD" id="cd00009">
    <property type="entry name" value="AAA"/>
    <property type="match status" value="1"/>
</dbReference>
<dbReference type="GO" id="GO:0006355">
    <property type="term" value="P:regulation of DNA-templated transcription"/>
    <property type="evidence" value="ECO:0007669"/>
    <property type="project" value="InterPro"/>
</dbReference>
<dbReference type="SUPFAM" id="SSF52540">
    <property type="entry name" value="P-loop containing nucleoside triphosphate hydrolases"/>
    <property type="match status" value="1"/>
</dbReference>
<comment type="caution">
    <text evidence="7">The sequence shown here is derived from an EMBL/GenBank/DDBJ whole genome shotgun (WGS) entry which is preliminary data.</text>
</comment>